<dbReference type="PANTHER" id="PTHR47150:SF6">
    <property type="entry name" value="OS01G0872900 PROTEIN"/>
    <property type="match status" value="1"/>
</dbReference>
<reference evidence="1" key="1">
    <citation type="journal article" date="2023" name="Plant J.">
        <title>Genome sequences and population genomics provide insights into the demographic history, inbreeding, and mutation load of two 'living fossil' tree species of Dipteronia.</title>
        <authorList>
            <person name="Feng Y."/>
            <person name="Comes H.P."/>
            <person name="Chen J."/>
            <person name="Zhu S."/>
            <person name="Lu R."/>
            <person name="Zhang X."/>
            <person name="Li P."/>
            <person name="Qiu J."/>
            <person name="Olsen K.M."/>
            <person name="Qiu Y."/>
        </authorList>
    </citation>
    <scope>NUCLEOTIDE SEQUENCE</scope>
    <source>
        <strain evidence="1">NBL</strain>
    </source>
</reference>
<sequence>MDTSDEEESIVLRQRREFQPLYTRALLIRDQRDGRWHINRDRAGSHDRIWNDYIIDECKYPSKYFRRRFRMRCELFWRILSNVEAHDVYFMQRNDAAGRPRLSELQKSIAAIRLLSHSYKADCCDEYLLLGETTDVESKKHFCDIVIALYVGWAWGTNGAGEEFF</sequence>
<dbReference type="PANTHER" id="PTHR47150">
    <property type="entry name" value="OS12G0169200 PROTEIN"/>
    <property type="match status" value="1"/>
</dbReference>
<evidence type="ECO:0000313" key="2">
    <source>
        <dbReference type="Proteomes" id="UP001281410"/>
    </source>
</evidence>
<protein>
    <submittedName>
        <fullName evidence="1">Uncharacterized protein</fullName>
    </submittedName>
</protein>
<accession>A0AAE0DQS6</accession>
<dbReference type="EMBL" id="JANJYJ010000010">
    <property type="protein sequence ID" value="KAK3182868.1"/>
    <property type="molecule type" value="Genomic_DNA"/>
</dbReference>
<dbReference type="AlphaFoldDB" id="A0AAE0DQS6"/>
<gene>
    <name evidence="1" type="ORF">Dsin_030154</name>
</gene>
<proteinExistence type="predicted"/>
<evidence type="ECO:0000313" key="1">
    <source>
        <dbReference type="EMBL" id="KAK3182868.1"/>
    </source>
</evidence>
<name>A0AAE0DQS6_9ROSI</name>
<dbReference type="Proteomes" id="UP001281410">
    <property type="component" value="Unassembled WGS sequence"/>
</dbReference>
<comment type="caution">
    <text evidence="1">The sequence shown here is derived from an EMBL/GenBank/DDBJ whole genome shotgun (WGS) entry which is preliminary data.</text>
</comment>
<keyword evidence="2" id="KW-1185">Reference proteome</keyword>
<organism evidence="1 2">
    <name type="scientific">Dipteronia sinensis</name>
    <dbReference type="NCBI Taxonomy" id="43782"/>
    <lineage>
        <taxon>Eukaryota</taxon>
        <taxon>Viridiplantae</taxon>
        <taxon>Streptophyta</taxon>
        <taxon>Embryophyta</taxon>
        <taxon>Tracheophyta</taxon>
        <taxon>Spermatophyta</taxon>
        <taxon>Magnoliopsida</taxon>
        <taxon>eudicotyledons</taxon>
        <taxon>Gunneridae</taxon>
        <taxon>Pentapetalae</taxon>
        <taxon>rosids</taxon>
        <taxon>malvids</taxon>
        <taxon>Sapindales</taxon>
        <taxon>Sapindaceae</taxon>
        <taxon>Hippocastanoideae</taxon>
        <taxon>Acereae</taxon>
        <taxon>Dipteronia</taxon>
    </lineage>
</organism>